<gene>
    <name evidence="1" type="ORF">Adu01nite_11570</name>
</gene>
<dbReference type="RefSeq" id="WP_369076808.1">
    <property type="nucleotide sequence ID" value="NZ_BAAATX010000015.1"/>
</dbReference>
<proteinExistence type="predicted"/>
<dbReference type="SUPFAM" id="SSF81301">
    <property type="entry name" value="Nucleotidyltransferase"/>
    <property type="match status" value="1"/>
</dbReference>
<accession>A0ABQ3YQE5</accession>
<evidence type="ECO:0000313" key="1">
    <source>
        <dbReference type="EMBL" id="GID99806.1"/>
    </source>
</evidence>
<dbReference type="PANTHER" id="PTHR34822:SF1">
    <property type="entry name" value="GRPB FAMILY PROTEIN"/>
    <property type="match status" value="1"/>
</dbReference>
<dbReference type="EMBL" id="BOML01000012">
    <property type="protein sequence ID" value="GID99806.1"/>
    <property type="molecule type" value="Genomic_DNA"/>
</dbReference>
<dbReference type="InterPro" id="IPR043519">
    <property type="entry name" value="NT_sf"/>
</dbReference>
<dbReference type="InterPro" id="IPR007344">
    <property type="entry name" value="GrpB/CoaE"/>
</dbReference>
<sequence length="79" mass="8859">MVVLFPDIGRRSHHLHIFEAGSANRQSLLAFRDHLRSHPGDAAEYGRIKALLAAADDRDRPRYRAGKAPFIEGVLKRLG</sequence>
<name>A0ABQ3YQE5_9ACTN</name>
<organism evidence="1 2">
    <name type="scientific">Paractinoplanes durhamensis</name>
    <dbReference type="NCBI Taxonomy" id="113563"/>
    <lineage>
        <taxon>Bacteria</taxon>
        <taxon>Bacillati</taxon>
        <taxon>Actinomycetota</taxon>
        <taxon>Actinomycetes</taxon>
        <taxon>Micromonosporales</taxon>
        <taxon>Micromonosporaceae</taxon>
        <taxon>Paractinoplanes</taxon>
    </lineage>
</organism>
<evidence type="ECO:0008006" key="3">
    <source>
        <dbReference type="Google" id="ProtNLM"/>
    </source>
</evidence>
<evidence type="ECO:0000313" key="2">
    <source>
        <dbReference type="Proteomes" id="UP000637628"/>
    </source>
</evidence>
<dbReference type="Pfam" id="PF04229">
    <property type="entry name" value="GrpB"/>
    <property type="match status" value="1"/>
</dbReference>
<keyword evidence="2" id="KW-1185">Reference proteome</keyword>
<dbReference type="Gene3D" id="3.30.460.10">
    <property type="entry name" value="Beta Polymerase, domain 2"/>
    <property type="match status" value="1"/>
</dbReference>
<dbReference type="PANTHER" id="PTHR34822">
    <property type="entry name" value="GRPB DOMAIN PROTEIN (AFU_ORTHOLOGUE AFUA_1G01530)"/>
    <property type="match status" value="1"/>
</dbReference>
<comment type="caution">
    <text evidence="1">The sequence shown here is derived from an EMBL/GenBank/DDBJ whole genome shotgun (WGS) entry which is preliminary data.</text>
</comment>
<dbReference type="Proteomes" id="UP000637628">
    <property type="component" value="Unassembled WGS sequence"/>
</dbReference>
<reference evidence="1 2" key="1">
    <citation type="submission" date="2021-01" db="EMBL/GenBank/DDBJ databases">
        <title>Whole genome shotgun sequence of Actinoplanes durhamensis NBRC 14914.</title>
        <authorList>
            <person name="Komaki H."/>
            <person name="Tamura T."/>
        </authorList>
    </citation>
    <scope>NUCLEOTIDE SEQUENCE [LARGE SCALE GENOMIC DNA]</scope>
    <source>
        <strain evidence="1 2">NBRC 14914</strain>
    </source>
</reference>
<protein>
    <recommendedName>
        <fullName evidence="3">GrpB family protein</fullName>
    </recommendedName>
</protein>